<dbReference type="PRINTS" id="PR00195">
    <property type="entry name" value="DYNAMIN"/>
</dbReference>
<dbReference type="InterPro" id="IPR045063">
    <property type="entry name" value="Dynamin_N"/>
</dbReference>
<dbReference type="PROSITE" id="PS51718">
    <property type="entry name" value="G_DYNAMIN_2"/>
    <property type="match status" value="1"/>
</dbReference>
<dbReference type="Gene3D" id="3.40.50.300">
    <property type="entry name" value="P-loop containing nucleotide triphosphate hydrolases"/>
    <property type="match status" value="1"/>
</dbReference>
<dbReference type="PANTHER" id="PTHR11566">
    <property type="entry name" value="DYNAMIN"/>
    <property type="match status" value="1"/>
</dbReference>
<sequence length="935" mass="105335">MSRAAAKRAAAVVKAEPNRALQNSSTAPPARASNSPDGSVAATVDFVGSTTARYGRSDAPTPSEHLTAEPDLLFREIRPVIRAQPSLAMGSPAKAEESFLQSSFRDIGKHLKNCNDTLGELQQLGVSHEVQLPELVLVGDQSAGKSSLMSGLAHLNLPRSEGTCTRCPLHIRVSKNSEWSCRVWLRKNYFYDPPRDRDVVESDITDKDPFFPWKLRRATVVQEFKTMHDSDEIEEVLRWAQIAILNDDTHYASFVPKLGTTARTIPVEQAAETTAAKFSPNVVALEIKGPGLPDLSFYDMPGIFENPADAKDDYLVNVVQNLTKSYMSHPSAIIICAMPMNSDAENSSSFRLTRKLAATNRTIGVLTKADLLPEGNHDQWLNIMKGEAHVTGLGYFITSRPPNKDLEDLIKWESNVFEQGSNANWPDSFHRFTSRSGVEKLIAFLSEKLGEEFQKRQVCSSSPYKHQVRLPMIRDKVTDHLKKINKQLKSLPDLPENVPLEIQTGLHKFSERSAAKTDEFIKHFNQLPQNFLACLLKIKPKFVLKDRWDSPVVEISDDDSEIGVAGRLATPKRVTSCSNTPSKRQKMANGNGYVKAEDEALPIAMPMTPRTRREEALPEPFSEFRNIGRGFRTLREVHDDIRMKTNAGMPERHSDDVYINLIQGAIEPWKLPMEAFLKETMRTLQERLDEALNAALANLKKRSVYKETQKRVRECLREHRQEAHSALVQLYEDEKARFLTFNEDALGRYKREEHEALVEFRTRMRVEARIVRRQEMDDAAWKKKFDAEAAKLGPDKFARELKVIAYVRGYYRLAAYRFADAVAQRIMCRMIPSIRLKLYCVDEMLGLRGPNANQIYMALVEEDANTAANREAYKSEKIKFEKALESIRRLDARRAGAGSSAVDFEESTQAVTGGENGAMEGVGEDDAVDISMDEA</sequence>
<protein>
    <recommendedName>
        <fullName evidence="6">GED domain-containing protein</fullName>
    </recommendedName>
</protein>
<feature type="domain" description="Dynamin-type G" evidence="3">
    <location>
        <begin position="129"/>
        <end position="458"/>
    </location>
</feature>
<name>A0A367LRA7_9HYPO</name>
<feature type="region of interest" description="Disordered" evidence="1">
    <location>
        <begin position="895"/>
        <end position="935"/>
    </location>
</feature>
<feature type="compositionally biased region" description="Polar residues" evidence="1">
    <location>
        <begin position="20"/>
        <end position="37"/>
    </location>
</feature>
<dbReference type="PANTHER" id="PTHR11566:SF131">
    <property type="entry name" value="GTPASE, PUTATIVE (AFU_ORTHOLOGUE AFUA_6G07630)-RELATED"/>
    <property type="match status" value="1"/>
</dbReference>
<dbReference type="InterPro" id="IPR022812">
    <property type="entry name" value="Dynamin"/>
</dbReference>
<dbReference type="GO" id="GO:0008017">
    <property type="term" value="F:microtubule binding"/>
    <property type="evidence" value="ECO:0007669"/>
    <property type="project" value="TreeGrafter"/>
</dbReference>
<feature type="domain" description="GED" evidence="2">
    <location>
        <begin position="800"/>
        <end position="895"/>
    </location>
</feature>
<feature type="compositionally biased region" description="Acidic residues" evidence="1">
    <location>
        <begin position="922"/>
        <end position="935"/>
    </location>
</feature>
<dbReference type="CDD" id="cd08771">
    <property type="entry name" value="DLP_1"/>
    <property type="match status" value="1"/>
</dbReference>
<proteinExistence type="predicted"/>
<dbReference type="InterPro" id="IPR020850">
    <property type="entry name" value="GED_dom"/>
</dbReference>
<dbReference type="GO" id="GO:0031623">
    <property type="term" value="P:receptor internalization"/>
    <property type="evidence" value="ECO:0007669"/>
    <property type="project" value="TreeGrafter"/>
</dbReference>
<dbReference type="EMBL" id="LKCN02000001">
    <property type="protein sequence ID" value="RCI16983.1"/>
    <property type="molecule type" value="Genomic_DNA"/>
</dbReference>
<dbReference type="InterPro" id="IPR030381">
    <property type="entry name" value="G_DYNAMIN_dom"/>
</dbReference>
<gene>
    <name evidence="4" type="ORF">L249_3074</name>
</gene>
<feature type="compositionally biased region" description="Low complexity" evidence="1">
    <location>
        <begin position="1"/>
        <end position="15"/>
    </location>
</feature>
<dbReference type="GO" id="GO:0005525">
    <property type="term" value="F:GTP binding"/>
    <property type="evidence" value="ECO:0007669"/>
    <property type="project" value="InterPro"/>
</dbReference>
<accession>A0A367LRA7</accession>
<dbReference type="GO" id="GO:0005886">
    <property type="term" value="C:plasma membrane"/>
    <property type="evidence" value="ECO:0007669"/>
    <property type="project" value="TreeGrafter"/>
</dbReference>
<dbReference type="Proteomes" id="UP000253664">
    <property type="component" value="Unassembled WGS sequence"/>
</dbReference>
<evidence type="ECO:0000313" key="5">
    <source>
        <dbReference type="Proteomes" id="UP000253664"/>
    </source>
</evidence>
<dbReference type="GO" id="GO:0003924">
    <property type="term" value="F:GTPase activity"/>
    <property type="evidence" value="ECO:0007669"/>
    <property type="project" value="InterPro"/>
</dbReference>
<dbReference type="GO" id="GO:0005874">
    <property type="term" value="C:microtubule"/>
    <property type="evidence" value="ECO:0007669"/>
    <property type="project" value="TreeGrafter"/>
</dbReference>
<evidence type="ECO:0000259" key="3">
    <source>
        <dbReference type="PROSITE" id="PS51718"/>
    </source>
</evidence>
<dbReference type="STRING" id="1330021.A0A367LRA7"/>
<dbReference type="GO" id="GO:0005737">
    <property type="term" value="C:cytoplasm"/>
    <property type="evidence" value="ECO:0007669"/>
    <property type="project" value="TreeGrafter"/>
</dbReference>
<evidence type="ECO:0000313" key="4">
    <source>
        <dbReference type="EMBL" id="RCI16983.1"/>
    </source>
</evidence>
<dbReference type="AlphaFoldDB" id="A0A367LRA7"/>
<comment type="caution">
    <text evidence="4">The sequence shown here is derived from an EMBL/GenBank/DDBJ whole genome shotgun (WGS) entry which is preliminary data.</text>
</comment>
<dbReference type="SUPFAM" id="SSF52540">
    <property type="entry name" value="P-loop containing nucleoside triphosphate hydrolases"/>
    <property type="match status" value="1"/>
</dbReference>
<dbReference type="InterPro" id="IPR001401">
    <property type="entry name" value="Dynamin_GTPase"/>
</dbReference>
<dbReference type="PROSITE" id="PS51388">
    <property type="entry name" value="GED"/>
    <property type="match status" value="1"/>
</dbReference>
<dbReference type="Gene3D" id="1.20.120.1240">
    <property type="entry name" value="Dynamin, middle domain"/>
    <property type="match status" value="1"/>
</dbReference>
<feature type="region of interest" description="Disordered" evidence="1">
    <location>
        <begin position="1"/>
        <end position="41"/>
    </location>
</feature>
<keyword evidence="5" id="KW-1185">Reference proteome</keyword>
<organism evidence="4 5">
    <name type="scientific">Ophiocordyceps polyrhachis-furcata BCC 54312</name>
    <dbReference type="NCBI Taxonomy" id="1330021"/>
    <lineage>
        <taxon>Eukaryota</taxon>
        <taxon>Fungi</taxon>
        <taxon>Dikarya</taxon>
        <taxon>Ascomycota</taxon>
        <taxon>Pezizomycotina</taxon>
        <taxon>Sordariomycetes</taxon>
        <taxon>Hypocreomycetidae</taxon>
        <taxon>Hypocreales</taxon>
        <taxon>Ophiocordycipitaceae</taxon>
        <taxon>Ophiocordyceps</taxon>
    </lineage>
</organism>
<dbReference type="InterPro" id="IPR027417">
    <property type="entry name" value="P-loop_NTPase"/>
</dbReference>
<evidence type="ECO:0000256" key="1">
    <source>
        <dbReference type="SAM" id="MobiDB-lite"/>
    </source>
</evidence>
<evidence type="ECO:0000259" key="2">
    <source>
        <dbReference type="PROSITE" id="PS51388"/>
    </source>
</evidence>
<dbReference type="OrthoDB" id="5061070at2759"/>
<evidence type="ECO:0008006" key="6">
    <source>
        <dbReference type="Google" id="ProtNLM"/>
    </source>
</evidence>
<dbReference type="SMART" id="SM00053">
    <property type="entry name" value="DYNc"/>
    <property type="match status" value="1"/>
</dbReference>
<dbReference type="Pfam" id="PF00350">
    <property type="entry name" value="Dynamin_N"/>
    <property type="match status" value="1"/>
</dbReference>
<reference evidence="4 5" key="1">
    <citation type="journal article" date="2015" name="BMC Genomics">
        <title>Insights from the genome of Ophiocordyceps polyrhachis-furcata to pathogenicity and host specificity in insect fungi.</title>
        <authorList>
            <person name="Wichadakul D."/>
            <person name="Kobmoo N."/>
            <person name="Ingsriswang S."/>
            <person name="Tangphatsornruang S."/>
            <person name="Chantasingh D."/>
            <person name="Luangsa-ard J.J."/>
            <person name="Eurwilaichitr L."/>
        </authorList>
    </citation>
    <scope>NUCLEOTIDE SEQUENCE [LARGE SCALE GENOMIC DNA]</scope>
    <source>
        <strain evidence="4 5">BCC 54312</strain>
    </source>
</reference>